<evidence type="ECO:0000313" key="7">
    <source>
        <dbReference type="Proteomes" id="UP000824200"/>
    </source>
</evidence>
<dbReference type="EMBL" id="DVHL01000023">
    <property type="protein sequence ID" value="HIR65794.1"/>
    <property type="molecule type" value="Genomic_DNA"/>
</dbReference>
<proteinExistence type="predicted"/>
<dbReference type="NCBIfam" id="NF038196">
    <property type="entry name" value="ferrodoxin_EFR1"/>
    <property type="match status" value="1"/>
</dbReference>
<sequence length="253" mass="28569">MILYFSATGNSRFVADYIANSAGDNVVRLNDIFKSGAPWVFRSQRPFVIVSPIYAWRFPQKIEELLKKAQFQGSDKFYCIATSGESSGNAGICVAKILKNRNIDLAGFANIVMPDNYLPGGEMPDKETAVKVIRQSLPKMQEICRLINANQSFRMDFQCKNGWFLSSVANWGFNVFEKNSNSFRVDDKCVQCKKCIDNCPTNNITLQDGKIKFHNRCMFCLACIHGCPVHAISYKNSKNGFYQCPSEKDISEK</sequence>
<reference evidence="6" key="1">
    <citation type="submission" date="2020-10" db="EMBL/GenBank/DDBJ databases">
        <authorList>
            <person name="Gilroy R."/>
        </authorList>
    </citation>
    <scope>NUCLEOTIDE SEQUENCE</scope>
    <source>
        <strain evidence="6">CHK121-14286</strain>
    </source>
</reference>
<dbReference type="PANTHER" id="PTHR24960">
    <property type="entry name" value="PHOTOSYSTEM I IRON-SULFUR CENTER-RELATED"/>
    <property type="match status" value="1"/>
</dbReference>
<evidence type="ECO:0000256" key="3">
    <source>
        <dbReference type="ARBA" id="ARBA00023004"/>
    </source>
</evidence>
<evidence type="ECO:0000259" key="5">
    <source>
        <dbReference type="PROSITE" id="PS51379"/>
    </source>
</evidence>
<dbReference type="InterPro" id="IPR017896">
    <property type="entry name" value="4Fe4S_Fe-S-bd"/>
</dbReference>
<keyword evidence="2" id="KW-0479">Metal-binding</keyword>
<evidence type="ECO:0000256" key="4">
    <source>
        <dbReference type="ARBA" id="ARBA00023014"/>
    </source>
</evidence>
<dbReference type="InterPro" id="IPR029039">
    <property type="entry name" value="Flavoprotein-like_sf"/>
</dbReference>
<comment type="caution">
    <text evidence="6">The sequence shown here is derived from an EMBL/GenBank/DDBJ whole genome shotgun (WGS) entry which is preliminary data.</text>
</comment>
<dbReference type="PROSITE" id="PS00198">
    <property type="entry name" value="4FE4S_FER_1"/>
    <property type="match status" value="2"/>
</dbReference>
<dbReference type="PANTHER" id="PTHR24960:SF79">
    <property type="entry name" value="PHOTOSYSTEM I IRON-SULFUR CENTER"/>
    <property type="match status" value="1"/>
</dbReference>
<keyword evidence="4" id="KW-0411">Iron-sulfur</keyword>
<dbReference type="SUPFAM" id="SSF52218">
    <property type="entry name" value="Flavoproteins"/>
    <property type="match status" value="1"/>
</dbReference>
<protein>
    <submittedName>
        <fullName evidence="6">EFR1 family ferrodoxin</fullName>
    </submittedName>
</protein>
<dbReference type="Gene3D" id="3.30.70.20">
    <property type="match status" value="1"/>
</dbReference>
<evidence type="ECO:0000256" key="1">
    <source>
        <dbReference type="ARBA" id="ARBA00022485"/>
    </source>
</evidence>
<dbReference type="Pfam" id="PF12838">
    <property type="entry name" value="Fer4_7"/>
    <property type="match status" value="1"/>
</dbReference>
<feature type="domain" description="4Fe-4S ferredoxin-type" evidence="5">
    <location>
        <begin position="181"/>
        <end position="209"/>
    </location>
</feature>
<dbReference type="Gene3D" id="3.40.50.360">
    <property type="match status" value="1"/>
</dbReference>
<dbReference type="InterPro" id="IPR017900">
    <property type="entry name" value="4Fe4S_Fe_S_CS"/>
</dbReference>
<dbReference type="GO" id="GO:0051539">
    <property type="term" value="F:4 iron, 4 sulfur cluster binding"/>
    <property type="evidence" value="ECO:0007669"/>
    <property type="project" value="UniProtKB-KW"/>
</dbReference>
<reference evidence="6" key="2">
    <citation type="journal article" date="2021" name="PeerJ">
        <title>Extensive microbial diversity within the chicken gut microbiome revealed by metagenomics and culture.</title>
        <authorList>
            <person name="Gilroy R."/>
            <person name="Ravi A."/>
            <person name="Getino M."/>
            <person name="Pursley I."/>
            <person name="Horton D.L."/>
            <person name="Alikhan N.F."/>
            <person name="Baker D."/>
            <person name="Gharbi K."/>
            <person name="Hall N."/>
            <person name="Watson M."/>
            <person name="Adriaenssens E.M."/>
            <person name="Foster-Nyarko E."/>
            <person name="Jarju S."/>
            <person name="Secka A."/>
            <person name="Antonio M."/>
            <person name="Oren A."/>
            <person name="Chaudhuri R.R."/>
            <person name="La Ragione R."/>
            <person name="Hildebrand F."/>
            <person name="Pallen M.J."/>
        </authorList>
    </citation>
    <scope>NUCLEOTIDE SEQUENCE</scope>
    <source>
        <strain evidence="6">CHK121-14286</strain>
    </source>
</reference>
<keyword evidence="3" id="KW-0408">Iron</keyword>
<dbReference type="GO" id="GO:0046872">
    <property type="term" value="F:metal ion binding"/>
    <property type="evidence" value="ECO:0007669"/>
    <property type="project" value="UniProtKB-KW"/>
</dbReference>
<name>A0A9D1J7M9_9BACT</name>
<dbReference type="SUPFAM" id="SSF54862">
    <property type="entry name" value="4Fe-4S ferredoxins"/>
    <property type="match status" value="1"/>
</dbReference>
<dbReference type="PROSITE" id="PS51379">
    <property type="entry name" value="4FE4S_FER_2"/>
    <property type="match status" value="2"/>
</dbReference>
<dbReference type="AlphaFoldDB" id="A0A9D1J7M9"/>
<evidence type="ECO:0000313" key="6">
    <source>
        <dbReference type="EMBL" id="HIR65794.1"/>
    </source>
</evidence>
<evidence type="ECO:0000256" key="2">
    <source>
        <dbReference type="ARBA" id="ARBA00022723"/>
    </source>
</evidence>
<feature type="domain" description="4Fe-4S ferredoxin-type" evidence="5">
    <location>
        <begin position="214"/>
        <end position="237"/>
    </location>
</feature>
<keyword evidence="1" id="KW-0004">4Fe-4S</keyword>
<dbReference type="Proteomes" id="UP000824200">
    <property type="component" value="Unassembled WGS sequence"/>
</dbReference>
<accession>A0A9D1J7M9</accession>
<gene>
    <name evidence="6" type="ORF">IAC95_02785</name>
</gene>
<organism evidence="6 7">
    <name type="scientific">Candidatus Fimimonas gallinarum</name>
    <dbReference type="NCBI Taxonomy" id="2840821"/>
    <lineage>
        <taxon>Bacteria</taxon>
        <taxon>Pseudomonadati</taxon>
        <taxon>Myxococcota</taxon>
        <taxon>Myxococcia</taxon>
        <taxon>Myxococcales</taxon>
        <taxon>Cystobacterineae</taxon>
        <taxon>Myxococcaceae</taxon>
        <taxon>Myxococcaceae incertae sedis</taxon>
        <taxon>Candidatus Fimimonas</taxon>
    </lineage>
</organism>
<dbReference type="InterPro" id="IPR050157">
    <property type="entry name" value="PSI_iron-sulfur_center"/>
</dbReference>
<dbReference type="InterPro" id="IPR047964">
    <property type="entry name" value="EFR1-like"/>
</dbReference>